<sequence length="155" mass="17204">MEVAGCTMEDFHQIVSHIAEFWGSDRTLHLHHPMFVHEFGDTAYVVKDGSDVAAYLFGFLSQTEPTAYVHLVGVRTPYRRRGLARQLYEHFISVALSRGCKKLKAITTPGNLGSIAFHRALGMEMIGTANEQGIPVVRDYAGPGQGRVVFVKDLL</sequence>
<dbReference type="Proteomes" id="UP000741360">
    <property type="component" value="Unassembled WGS sequence"/>
</dbReference>
<dbReference type="PIRSF" id="PIRSF037663">
    <property type="entry name" value="Acetyltransf_GNAT_prd"/>
    <property type="match status" value="1"/>
</dbReference>
<dbReference type="PROSITE" id="PS51186">
    <property type="entry name" value="GNAT"/>
    <property type="match status" value="1"/>
</dbReference>
<dbReference type="AlphaFoldDB" id="A0A932M0C0"/>
<dbReference type="PANTHER" id="PTHR43072:SF36">
    <property type="entry name" value="RIBOSOMAL-PROTEIN-ALANINE ACETYLTRANSFERASE"/>
    <property type="match status" value="1"/>
</dbReference>
<evidence type="ECO:0000313" key="3">
    <source>
        <dbReference type="Proteomes" id="UP000741360"/>
    </source>
</evidence>
<dbReference type="InterPro" id="IPR000182">
    <property type="entry name" value="GNAT_dom"/>
</dbReference>
<dbReference type="Pfam" id="PF00583">
    <property type="entry name" value="Acetyltransf_1"/>
    <property type="match status" value="1"/>
</dbReference>
<feature type="domain" description="N-acetyltransferase" evidence="1">
    <location>
        <begin position="1"/>
        <end position="155"/>
    </location>
</feature>
<dbReference type="CDD" id="cd04301">
    <property type="entry name" value="NAT_SF"/>
    <property type="match status" value="1"/>
</dbReference>
<dbReference type="PANTHER" id="PTHR43072">
    <property type="entry name" value="N-ACETYLTRANSFERASE"/>
    <property type="match status" value="1"/>
</dbReference>
<dbReference type="InterPro" id="IPR016181">
    <property type="entry name" value="Acyl_CoA_acyltransferase"/>
</dbReference>
<evidence type="ECO:0000259" key="1">
    <source>
        <dbReference type="PROSITE" id="PS51186"/>
    </source>
</evidence>
<dbReference type="SUPFAM" id="SSF55729">
    <property type="entry name" value="Acyl-CoA N-acyltransferases (Nat)"/>
    <property type="match status" value="1"/>
</dbReference>
<comment type="caution">
    <text evidence="2">The sequence shown here is derived from an EMBL/GenBank/DDBJ whole genome shotgun (WGS) entry which is preliminary data.</text>
</comment>
<name>A0A932M0C0_UNCTE</name>
<protein>
    <submittedName>
        <fullName evidence="2">GNAT family N-acetyltransferase</fullName>
    </submittedName>
</protein>
<dbReference type="InterPro" id="IPR017255">
    <property type="entry name" value="AcTrfase_GNAT_prd"/>
</dbReference>
<dbReference type="EMBL" id="JACPSX010000148">
    <property type="protein sequence ID" value="MBI3014948.1"/>
    <property type="molecule type" value="Genomic_DNA"/>
</dbReference>
<evidence type="ECO:0000313" key="2">
    <source>
        <dbReference type="EMBL" id="MBI3014948.1"/>
    </source>
</evidence>
<organism evidence="2 3">
    <name type="scientific">Tectimicrobiota bacterium</name>
    <dbReference type="NCBI Taxonomy" id="2528274"/>
    <lineage>
        <taxon>Bacteria</taxon>
        <taxon>Pseudomonadati</taxon>
        <taxon>Nitrospinota/Tectimicrobiota group</taxon>
        <taxon>Candidatus Tectimicrobiota</taxon>
    </lineage>
</organism>
<accession>A0A932M0C0</accession>
<reference evidence="2" key="1">
    <citation type="submission" date="2020-07" db="EMBL/GenBank/DDBJ databases">
        <title>Huge and variable diversity of episymbiotic CPR bacteria and DPANN archaea in groundwater ecosystems.</title>
        <authorList>
            <person name="He C.Y."/>
            <person name="Keren R."/>
            <person name="Whittaker M."/>
            <person name="Farag I.F."/>
            <person name="Doudna J."/>
            <person name="Cate J.H.D."/>
            <person name="Banfield J.F."/>
        </authorList>
    </citation>
    <scope>NUCLEOTIDE SEQUENCE</scope>
    <source>
        <strain evidence="2">NC_groundwater_717_Ag_S-0.2um_59_8</strain>
    </source>
</reference>
<dbReference type="Gene3D" id="3.40.630.30">
    <property type="match status" value="1"/>
</dbReference>
<dbReference type="GO" id="GO:0016747">
    <property type="term" value="F:acyltransferase activity, transferring groups other than amino-acyl groups"/>
    <property type="evidence" value="ECO:0007669"/>
    <property type="project" value="InterPro"/>
</dbReference>
<gene>
    <name evidence="2" type="ORF">HYY65_07820</name>
</gene>
<proteinExistence type="predicted"/>